<dbReference type="Pfam" id="PF16870">
    <property type="entry name" value="OxoGdeHyase_C"/>
    <property type="match status" value="1"/>
</dbReference>
<dbReference type="NCBIfam" id="NF008907">
    <property type="entry name" value="PRK12270.1"/>
    <property type="match status" value="1"/>
</dbReference>
<keyword evidence="5 9" id="KW-0560">Oxidoreductase</keyword>
<evidence type="ECO:0000256" key="5">
    <source>
        <dbReference type="ARBA" id="ARBA00023002"/>
    </source>
</evidence>
<dbReference type="EMBL" id="CP036276">
    <property type="protein sequence ID" value="QDU47048.1"/>
    <property type="molecule type" value="Genomic_DNA"/>
</dbReference>
<dbReference type="InterPro" id="IPR005475">
    <property type="entry name" value="Transketolase-like_Pyr-bd"/>
</dbReference>
<dbReference type="InterPro" id="IPR031717">
    <property type="entry name" value="ODO-1/KGD_C"/>
</dbReference>
<dbReference type="Gene3D" id="3.40.50.970">
    <property type="match status" value="1"/>
</dbReference>
<dbReference type="InterPro" id="IPR032106">
    <property type="entry name" value="2-oxogl_dehyd_N"/>
</dbReference>
<evidence type="ECO:0000256" key="2">
    <source>
        <dbReference type="ARBA" id="ARBA00003906"/>
    </source>
</evidence>
<dbReference type="EC" id="1.2.4.2" evidence="4"/>
<dbReference type="SMART" id="SM00861">
    <property type="entry name" value="Transket_pyr"/>
    <property type="match status" value="1"/>
</dbReference>
<evidence type="ECO:0000256" key="6">
    <source>
        <dbReference type="ARBA" id="ARBA00023052"/>
    </source>
</evidence>
<comment type="similarity">
    <text evidence="3">Belongs to the alpha-ketoglutarate dehydrogenase family.</text>
</comment>
<dbReference type="PANTHER" id="PTHR23152">
    <property type="entry name" value="2-OXOGLUTARATE DEHYDROGENASE"/>
    <property type="match status" value="1"/>
</dbReference>
<keyword evidence="10" id="KW-1185">Reference proteome</keyword>
<evidence type="ECO:0000256" key="1">
    <source>
        <dbReference type="ARBA" id="ARBA00001964"/>
    </source>
</evidence>
<dbReference type="Gene3D" id="3.40.50.12470">
    <property type="match status" value="1"/>
</dbReference>
<evidence type="ECO:0000256" key="7">
    <source>
        <dbReference type="SAM" id="MobiDB-lite"/>
    </source>
</evidence>
<dbReference type="Gene3D" id="1.10.287.1150">
    <property type="entry name" value="TPP helical domain"/>
    <property type="match status" value="1"/>
</dbReference>
<proteinExistence type="inferred from homology"/>
<dbReference type="AlphaFoldDB" id="A0A517ZX58"/>
<dbReference type="InterPro" id="IPR011603">
    <property type="entry name" value="2oxoglutarate_DH_E1"/>
</dbReference>
<dbReference type="GO" id="GO:0004591">
    <property type="term" value="F:oxoglutarate dehydrogenase (succinyl-transferring) activity"/>
    <property type="evidence" value="ECO:0007669"/>
    <property type="project" value="UniProtKB-EC"/>
</dbReference>
<evidence type="ECO:0000259" key="8">
    <source>
        <dbReference type="SMART" id="SM00861"/>
    </source>
</evidence>
<dbReference type="InterPro" id="IPR042179">
    <property type="entry name" value="KGD_C_sf"/>
</dbReference>
<dbReference type="NCBIfam" id="NF006914">
    <property type="entry name" value="PRK09404.1"/>
    <property type="match status" value="1"/>
</dbReference>
<dbReference type="GO" id="GO:0006099">
    <property type="term" value="P:tricarboxylic acid cycle"/>
    <property type="evidence" value="ECO:0007669"/>
    <property type="project" value="TreeGrafter"/>
</dbReference>
<dbReference type="InterPro" id="IPR001017">
    <property type="entry name" value="DH_E1"/>
</dbReference>
<dbReference type="Pfam" id="PF16078">
    <property type="entry name" value="2-oxogl_dehyd_N"/>
    <property type="match status" value="1"/>
</dbReference>
<dbReference type="CDD" id="cd02016">
    <property type="entry name" value="TPP_E1_OGDC_like"/>
    <property type="match status" value="1"/>
</dbReference>
<dbReference type="Proteomes" id="UP000319383">
    <property type="component" value="Chromosome"/>
</dbReference>
<dbReference type="GO" id="GO:0045252">
    <property type="term" value="C:oxoglutarate dehydrogenase complex"/>
    <property type="evidence" value="ECO:0007669"/>
    <property type="project" value="TreeGrafter"/>
</dbReference>
<accession>A0A517ZX58</accession>
<dbReference type="RefSeq" id="WP_145379676.1">
    <property type="nucleotide sequence ID" value="NZ_CP036276.1"/>
</dbReference>
<dbReference type="Pfam" id="PF00676">
    <property type="entry name" value="E1_dh"/>
    <property type="match status" value="1"/>
</dbReference>
<dbReference type="KEGG" id="sdyn:Mal52_55760"/>
<feature type="domain" description="Transketolase-like pyrimidine-binding" evidence="8">
    <location>
        <begin position="609"/>
        <end position="802"/>
    </location>
</feature>
<reference evidence="9 10" key="1">
    <citation type="submission" date="2019-02" db="EMBL/GenBank/DDBJ databases">
        <title>Deep-cultivation of Planctomycetes and their phenomic and genomic characterization uncovers novel biology.</title>
        <authorList>
            <person name="Wiegand S."/>
            <person name="Jogler M."/>
            <person name="Boedeker C."/>
            <person name="Pinto D."/>
            <person name="Vollmers J."/>
            <person name="Rivas-Marin E."/>
            <person name="Kohn T."/>
            <person name="Peeters S.H."/>
            <person name="Heuer A."/>
            <person name="Rast P."/>
            <person name="Oberbeckmann S."/>
            <person name="Bunk B."/>
            <person name="Jeske O."/>
            <person name="Meyerdierks A."/>
            <person name="Storesund J.E."/>
            <person name="Kallscheuer N."/>
            <person name="Luecker S."/>
            <person name="Lage O.M."/>
            <person name="Pohl T."/>
            <person name="Merkel B.J."/>
            <person name="Hornburger P."/>
            <person name="Mueller R.-W."/>
            <person name="Bruemmer F."/>
            <person name="Labrenz M."/>
            <person name="Spormann A.M."/>
            <person name="Op den Camp H."/>
            <person name="Overmann J."/>
            <person name="Amann R."/>
            <person name="Jetten M.S.M."/>
            <person name="Mascher T."/>
            <person name="Medema M.H."/>
            <person name="Devos D.P."/>
            <person name="Kaster A.-K."/>
            <person name="Ovreas L."/>
            <person name="Rohde M."/>
            <person name="Galperin M.Y."/>
            <person name="Jogler C."/>
        </authorList>
    </citation>
    <scope>NUCLEOTIDE SEQUENCE [LARGE SCALE GENOMIC DNA]</scope>
    <source>
        <strain evidence="9 10">Mal52</strain>
    </source>
</reference>
<dbReference type="PANTHER" id="PTHR23152:SF4">
    <property type="entry name" value="2-OXOADIPATE DEHYDROGENASE COMPLEX COMPONENT E1"/>
    <property type="match status" value="1"/>
</dbReference>
<feature type="compositionally biased region" description="Polar residues" evidence="7">
    <location>
        <begin position="67"/>
        <end position="89"/>
    </location>
</feature>
<dbReference type="SUPFAM" id="SSF52518">
    <property type="entry name" value="Thiamin diphosphate-binding fold (THDP-binding)"/>
    <property type="match status" value="2"/>
</dbReference>
<dbReference type="PIRSF" id="PIRSF000157">
    <property type="entry name" value="Oxoglu_dh_E1"/>
    <property type="match status" value="1"/>
</dbReference>
<name>A0A517ZX58_9PLAN</name>
<feature type="region of interest" description="Disordered" evidence="7">
    <location>
        <begin position="59"/>
        <end position="94"/>
    </location>
</feature>
<dbReference type="InterPro" id="IPR029061">
    <property type="entry name" value="THDP-binding"/>
</dbReference>
<comment type="function">
    <text evidence="2">E1 component of the 2-oxoglutarate dehydrogenase (OGDH) complex which catalyzes the decarboxylation of 2-oxoglutarate, the first step in the conversion of 2-oxoglutarate to succinyl-CoA and CO(2).</text>
</comment>
<dbReference type="Gene3D" id="3.40.50.11610">
    <property type="entry name" value="Multifunctional 2-oxoglutarate metabolism enzyme, C-terminal domain"/>
    <property type="match status" value="1"/>
</dbReference>
<gene>
    <name evidence="9" type="primary">sucA</name>
    <name evidence="9" type="ORF">Mal52_55760</name>
</gene>
<dbReference type="Pfam" id="PF02779">
    <property type="entry name" value="Transket_pyr"/>
    <property type="match status" value="1"/>
</dbReference>
<evidence type="ECO:0000313" key="10">
    <source>
        <dbReference type="Proteomes" id="UP000319383"/>
    </source>
</evidence>
<protein>
    <recommendedName>
        <fullName evidence="4">oxoglutarate dehydrogenase (succinyl-transferring)</fullName>
        <ecNumber evidence="4">1.2.4.2</ecNumber>
    </recommendedName>
</protein>
<dbReference type="GO" id="GO:0030976">
    <property type="term" value="F:thiamine pyrophosphate binding"/>
    <property type="evidence" value="ECO:0007669"/>
    <property type="project" value="InterPro"/>
</dbReference>
<organism evidence="9 10">
    <name type="scientific">Symmachiella dynata</name>
    <dbReference type="NCBI Taxonomy" id="2527995"/>
    <lineage>
        <taxon>Bacteria</taxon>
        <taxon>Pseudomonadati</taxon>
        <taxon>Planctomycetota</taxon>
        <taxon>Planctomycetia</taxon>
        <taxon>Planctomycetales</taxon>
        <taxon>Planctomycetaceae</taxon>
        <taxon>Symmachiella</taxon>
    </lineage>
</organism>
<dbReference type="GO" id="GO:0005829">
    <property type="term" value="C:cytosol"/>
    <property type="evidence" value="ECO:0007669"/>
    <property type="project" value="TreeGrafter"/>
</dbReference>
<evidence type="ECO:0000256" key="3">
    <source>
        <dbReference type="ARBA" id="ARBA00006936"/>
    </source>
</evidence>
<keyword evidence="6" id="KW-0786">Thiamine pyrophosphate</keyword>
<evidence type="ECO:0000313" key="9">
    <source>
        <dbReference type="EMBL" id="QDU47048.1"/>
    </source>
</evidence>
<dbReference type="NCBIfam" id="TIGR00239">
    <property type="entry name" value="2oxo_dh_E1"/>
    <property type="match status" value="1"/>
</dbReference>
<sequence>MNHAPSDSIPAETQNGTHIGEQLNSQSLAFVEQLFAEFQRDPTSVPEQWRAWFREEMLGQEGPPPQSAQSPFGQRSLFNPTSNVSTNGKKSSDVQDMAGLQERLDQLIRNFRVRGHIIAAVDPLDQPRSSPAELDPAFYGFTEQDLQRPMSTEWFGGPEVNTIRAMIKWLQTTYCRSIGAQFMHIDSLSVRQWLQDRMEKTANHIKLGRDEQLRILTRLSNAVLFEEFIQTKFVGAKSFSLEGAESLIPLLDMAIDKAGDDGVREIVLGMAHRGRLNVLANILGKSPRLIFREFEDKDPELNFGRGDVKYHLGHSSDWTTAGGNEVHLTLCFNPSHLEFVNPVAVGRLRAKQDRKGDTEGHRSMAILIHGDAAFAGEGIVQETLNLSELPGYSTGGTIHVIVNNQIGFTTGPKEARSSTYATDVAKMLQSPIFHVNGEDPEAVAQVVDLALDFRREFQRDVIIDMYCYRRRGHNEGDEPMFTQPVMYRAIKNRPTVFEAYLNHLLSLRGMTKEEADAIIEDRRKELEKDLAIARRDTFIQCVDKLGGVWLGYHGGHVSKADHVSTAVDKSVLSEILKIQTELPVDFTPHPKINRLLSARREMAGGKRPLDWGAAEALAMGTVVAEGTRLRLSGQDVGRGTFSHRHAVLCDYDDGHSYIPLRHLAPEQGAVDIFNSPLSEAGVLGFEYGYSLDCPDGLVIWEAQFGDFANTAQVIFDQFIASGEDKWDRLSGVVVLLPHGFEGQGPEHSSARLERFLSLAADDNMQIVSPTTPAQMFHCLRRQVLCRWKKPLIVMTPKSLLRHPEAVSSLDECATGEFQYSIPDALESDPAEVKRILLCTGKVYYDLIAERAEWDRHDVAIIRIEQLYPLYEEGLDKILADYPVGIPAVWVQDEPENMGAWRYLFCRFGERLFNRFPLSCVCRASSASPATGSARSHRVEQDVIIARAFNRE</sequence>
<evidence type="ECO:0000256" key="4">
    <source>
        <dbReference type="ARBA" id="ARBA00012280"/>
    </source>
</evidence>
<comment type="cofactor">
    <cofactor evidence="1">
        <name>thiamine diphosphate</name>
        <dbReference type="ChEBI" id="CHEBI:58937"/>
    </cofactor>
</comment>